<dbReference type="Pfam" id="PF16160">
    <property type="entry name" value="DUF4866"/>
    <property type="match status" value="1"/>
</dbReference>
<dbReference type="InterPro" id="IPR032357">
    <property type="entry name" value="DUF4866"/>
</dbReference>
<organism evidence="1 2">
    <name type="scientific">Ruminococcus hominis</name>
    <dbReference type="NCBI Taxonomy" id="2763065"/>
    <lineage>
        <taxon>Bacteria</taxon>
        <taxon>Bacillati</taxon>
        <taxon>Bacillota</taxon>
        <taxon>Clostridia</taxon>
        <taxon>Eubacteriales</taxon>
        <taxon>Oscillospiraceae</taxon>
        <taxon>Ruminococcus</taxon>
    </lineage>
</organism>
<name>A0ABR7G4Q0_9FIRM</name>
<reference evidence="1 2" key="1">
    <citation type="submission" date="2020-08" db="EMBL/GenBank/DDBJ databases">
        <title>Genome public.</title>
        <authorList>
            <person name="Liu C."/>
            <person name="Sun Q."/>
        </authorList>
    </citation>
    <scope>NUCLEOTIDE SEQUENCE [LARGE SCALE GENOMIC DNA]</scope>
    <source>
        <strain evidence="1 2">NSJ-13</strain>
    </source>
</reference>
<keyword evidence="2" id="KW-1185">Reference proteome</keyword>
<protein>
    <submittedName>
        <fullName evidence="1">DUF4866 domain-containing protein</fullName>
    </submittedName>
</protein>
<sequence length="266" mass="30617">MQTILPREEAVEGIFSEILASPTACEQLRDVFYEHLDEEHGIDFDESEHFIQVLFNAYKNGDVTALLLELCGGSMFDLLREAFLIPKKFHGKSGENPVLLTDVDGNILEGKEKEISGHEYEKFKEIYDRHECAPRSKLYLADGYDIVRSYTKGMELVEKKDNRNRGILILYALPDTRKLGLTEAQAYAVVWDTFHKIQEEAPRAMVYYGQETGVKKDKEFDEIGILLPIREFEKKMLHHLSEIDGIVLTCREKMMKKAGNESLDFE</sequence>
<comment type="caution">
    <text evidence="1">The sequence shown here is derived from an EMBL/GenBank/DDBJ whole genome shotgun (WGS) entry which is preliminary data.</text>
</comment>
<dbReference type="EMBL" id="JACOPE010000001">
    <property type="protein sequence ID" value="MBC5682415.1"/>
    <property type="molecule type" value="Genomic_DNA"/>
</dbReference>
<dbReference type="RefSeq" id="WP_022074860.1">
    <property type="nucleotide sequence ID" value="NZ_JACOPE010000001.1"/>
</dbReference>
<accession>A0ABR7G4Q0</accession>
<proteinExistence type="predicted"/>
<gene>
    <name evidence="1" type="ORF">H8S40_02280</name>
</gene>
<evidence type="ECO:0000313" key="2">
    <source>
        <dbReference type="Proteomes" id="UP000631576"/>
    </source>
</evidence>
<evidence type="ECO:0000313" key="1">
    <source>
        <dbReference type="EMBL" id="MBC5682415.1"/>
    </source>
</evidence>
<dbReference type="Proteomes" id="UP000631576">
    <property type="component" value="Unassembled WGS sequence"/>
</dbReference>